<accession>A0A1I1VM48</accession>
<dbReference type="AlphaFoldDB" id="A0A1I1VM48"/>
<dbReference type="RefSeq" id="WP_143140347.1">
    <property type="nucleotide sequence ID" value="NZ_FOMX01000005.1"/>
</dbReference>
<name>A0A1I1VM48_9BACT</name>
<protein>
    <submittedName>
        <fullName evidence="2">Uncharacterized protein</fullName>
    </submittedName>
</protein>
<feature type="compositionally biased region" description="Low complexity" evidence="1">
    <location>
        <begin position="75"/>
        <end position="148"/>
    </location>
</feature>
<reference evidence="3" key="1">
    <citation type="submission" date="2016-10" db="EMBL/GenBank/DDBJ databases">
        <authorList>
            <person name="Varghese N."/>
            <person name="Submissions S."/>
        </authorList>
    </citation>
    <scope>NUCLEOTIDE SEQUENCE [LARGE SCALE GENOMIC DNA]</scope>
    <source>
        <strain evidence="3">ATCC 25963</strain>
    </source>
</reference>
<proteinExistence type="predicted"/>
<organism evidence="2 3">
    <name type="scientific">Nannocystis exedens</name>
    <dbReference type="NCBI Taxonomy" id="54"/>
    <lineage>
        <taxon>Bacteria</taxon>
        <taxon>Pseudomonadati</taxon>
        <taxon>Myxococcota</taxon>
        <taxon>Polyangia</taxon>
        <taxon>Nannocystales</taxon>
        <taxon>Nannocystaceae</taxon>
        <taxon>Nannocystis</taxon>
    </lineage>
</organism>
<sequence length="148" mass="14337">MTLLPPVRLVPCSACGELLQAGSGRCPHCDANLSEGAGTFFPAALLVSSLTLSGCLVSPLYGGPATDSDSFEPLTTGTSSGTAGDPSTTTDTSTGETTGAPTSGTPTTGTTTTSTGTTTDETTGTTTDEPETGTSTAGTDTGATTTTG</sequence>
<evidence type="ECO:0000256" key="1">
    <source>
        <dbReference type="SAM" id="MobiDB-lite"/>
    </source>
</evidence>
<keyword evidence="3" id="KW-1185">Reference proteome</keyword>
<feature type="region of interest" description="Disordered" evidence="1">
    <location>
        <begin position="58"/>
        <end position="148"/>
    </location>
</feature>
<dbReference type="EMBL" id="FOMX01000005">
    <property type="protein sequence ID" value="SFD84142.1"/>
    <property type="molecule type" value="Genomic_DNA"/>
</dbReference>
<evidence type="ECO:0000313" key="2">
    <source>
        <dbReference type="EMBL" id="SFD84142.1"/>
    </source>
</evidence>
<evidence type="ECO:0000313" key="3">
    <source>
        <dbReference type="Proteomes" id="UP000199400"/>
    </source>
</evidence>
<gene>
    <name evidence="2" type="ORF">SAMN02745121_01784</name>
</gene>
<dbReference type="STRING" id="54.SAMN02745121_01784"/>
<dbReference type="Proteomes" id="UP000199400">
    <property type="component" value="Unassembled WGS sequence"/>
</dbReference>